<dbReference type="Gene3D" id="1.10.10.10">
    <property type="entry name" value="Winged helix-like DNA-binding domain superfamily/Winged helix DNA-binding domain"/>
    <property type="match status" value="1"/>
</dbReference>
<dbReference type="PROSITE" id="PS50949">
    <property type="entry name" value="HTH_GNTR"/>
    <property type="match status" value="1"/>
</dbReference>
<keyword evidence="2 5" id="KW-0238">DNA-binding</keyword>
<name>A0A1H8YHL1_9PSEU</name>
<accession>A0A1H8YHL1</accession>
<dbReference type="Proteomes" id="UP000198582">
    <property type="component" value="Unassembled WGS sequence"/>
</dbReference>
<proteinExistence type="predicted"/>
<dbReference type="STRING" id="394193.SAMN04489732_11684"/>
<reference evidence="5 6" key="1">
    <citation type="submission" date="2016-10" db="EMBL/GenBank/DDBJ databases">
        <authorList>
            <person name="de Groot N.N."/>
        </authorList>
    </citation>
    <scope>NUCLEOTIDE SEQUENCE [LARGE SCALE GENOMIC DNA]</scope>
    <source>
        <strain evidence="5 6">DSM 44993</strain>
    </source>
</reference>
<dbReference type="PANTHER" id="PTHR43537">
    <property type="entry name" value="TRANSCRIPTIONAL REGULATOR, GNTR FAMILY"/>
    <property type="match status" value="1"/>
</dbReference>
<evidence type="ECO:0000256" key="3">
    <source>
        <dbReference type="ARBA" id="ARBA00023163"/>
    </source>
</evidence>
<dbReference type="OrthoDB" id="9784718at2"/>
<dbReference type="InterPro" id="IPR011711">
    <property type="entry name" value="GntR_C"/>
</dbReference>
<dbReference type="GO" id="GO:0003700">
    <property type="term" value="F:DNA-binding transcription factor activity"/>
    <property type="evidence" value="ECO:0007669"/>
    <property type="project" value="InterPro"/>
</dbReference>
<feature type="domain" description="HTH gntR-type" evidence="4">
    <location>
        <begin position="15"/>
        <end position="85"/>
    </location>
</feature>
<dbReference type="GO" id="GO:0003677">
    <property type="term" value="F:DNA binding"/>
    <property type="evidence" value="ECO:0007669"/>
    <property type="project" value="UniProtKB-KW"/>
</dbReference>
<dbReference type="InterPro" id="IPR008920">
    <property type="entry name" value="TF_FadR/GntR_C"/>
</dbReference>
<sequence length="235" mass="24895">MVSAGEALFRPVRAGNAFEETVERLLQSIRLGVVGAGERLPSERELAERLGVSRVTLREAIRALADAGYVESRRGRYGGTFVNQSLPEPAEGTAGDVDAAAFEDALCLRHVLETGAAEAAAARTLSPADRRHLTGTLGEAATAGLADYRRKDSRLHLAIAEVTASGSLTTAMADARMRVNQLLDRIPLLEPNLEHSNAQHAAIVDAILAGDPVAARQAMAEHIEGTASLLRAFLA</sequence>
<dbReference type="InterPro" id="IPR036388">
    <property type="entry name" value="WH-like_DNA-bd_sf"/>
</dbReference>
<dbReference type="SUPFAM" id="SSF48008">
    <property type="entry name" value="GntR ligand-binding domain-like"/>
    <property type="match status" value="1"/>
</dbReference>
<dbReference type="SMART" id="SM00895">
    <property type="entry name" value="FCD"/>
    <property type="match status" value="1"/>
</dbReference>
<dbReference type="SMART" id="SM00345">
    <property type="entry name" value="HTH_GNTR"/>
    <property type="match status" value="1"/>
</dbReference>
<dbReference type="Pfam" id="PF07729">
    <property type="entry name" value="FCD"/>
    <property type="match status" value="1"/>
</dbReference>
<evidence type="ECO:0000313" key="6">
    <source>
        <dbReference type="Proteomes" id="UP000198582"/>
    </source>
</evidence>
<keyword evidence="3" id="KW-0804">Transcription</keyword>
<keyword evidence="6" id="KW-1185">Reference proteome</keyword>
<protein>
    <submittedName>
        <fullName evidence="5">DNA-binding transcriptional regulator, FadR family</fullName>
    </submittedName>
</protein>
<evidence type="ECO:0000256" key="1">
    <source>
        <dbReference type="ARBA" id="ARBA00023015"/>
    </source>
</evidence>
<dbReference type="InterPro" id="IPR036390">
    <property type="entry name" value="WH_DNA-bd_sf"/>
</dbReference>
<gene>
    <name evidence="5" type="ORF">SAMN04489732_11684</name>
</gene>
<dbReference type="PRINTS" id="PR00035">
    <property type="entry name" value="HTHGNTR"/>
</dbReference>
<dbReference type="CDD" id="cd07377">
    <property type="entry name" value="WHTH_GntR"/>
    <property type="match status" value="1"/>
</dbReference>
<evidence type="ECO:0000256" key="2">
    <source>
        <dbReference type="ARBA" id="ARBA00023125"/>
    </source>
</evidence>
<dbReference type="InterPro" id="IPR000524">
    <property type="entry name" value="Tscrpt_reg_HTH_GntR"/>
</dbReference>
<dbReference type="AlphaFoldDB" id="A0A1H8YHL1"/>
<dbReference type="Pfam" id="PF00392">
    <property type="entry name" value="GntR"/>
    <property type="match status" value="1"/>
</dbReference>
<dbReference type="EMBL" id="FOEF01000016">
    <property type="protein sequence ID" value="SEP51511.1"/>
    <property type="molecule type" value="Genomic_DNA"/>
</dbReference>
<keyword evidence="1" id="KW-0805">Transcription regulation</keyword>
<evidence type="ECO:0000313" key="5">
    <source>
        <dbReference type="EMBL" id="SEP51511.1"/>
    </source>
</evidence>
<dbReference type="Gene3D" id="1.20.120.530">
    <property type="entry name" value="GntR ligand-binding domain-like"/>
    <property type="match status" value="1"/>
</dbReference>
<organism evidence="5 6">
    <name type="scientific">Amycolatopsis saalfeldensis</name>
    <dbReference type="NCBI Taxonomy" id="394193"/>
    <lineage>
        <taxon>Bacteria</taxon>
        <taxon>Bacillati</taxon>
        <taxon>Actinomycetota</taxon>
        <taxon>Actinomycetes</taxon>
        <taxon>Pseudonocardiales</taxon>
        <taxon>Pseudonocardiaceae</taxon>
        <taxon>Amycolatopsis</taxon>
    </lineage>
</organism>
<dbReference type="PANTHER" id="PTHR43537:SF24">
    <property type="entry name" value="GLUCONATE OPERON TRANSCRIPTIONAL REPRESSOR"/>
    <property type="match status" value="1"/>
</dbReference>
<evidence type="ECO:0000259" key="4">
    <source>
        <dbReference type="PROSITE" id="PS50949"/>
    </source>
</evidence>
<dbReference type="SUPFAM" id="SSF46785">
    <property type="entry name" value="Winged helix' DNA-binding domain"/>
    <property type="match status" value="1"/>
</dbReference>